<dbReference type="OrthoDB" id="9789668at2"/>
<gene>
    <name evidence="3" type="ORF">ATL39_2946</name>
</gene>
<feature type="domain" description="UspA" evidence="2">
    <location>
        <begin position="5"/>
        <end position="143"/>
    </location>
</feature>
<protein>
    <submittedName>
        <fullName evidence="3">Nucleotide-binding universal stress UspA family protein</fullName>
    </submittedName>
</protein>
<dbReference type="InterPro" id="IPR006015">
    <property type="entry name" value="Universal_stress_UspA"/>
</dbReference>
<evidence type="ECO:0000259" key="2">
    <source>
        <dbReference type="Pfam" id="PF00582"/>
    </source>
</evidence>
<dbReference type="InterPro" id="IPR014729">
    <property type="entry name" value="Rossmann-like_a/b/a_fold"/>
</dbReference>
<comment type="caution">
    <text evidence="3">The sequence shown here is derived from an EMBL/GenBank/DDBJ whole genome shotgun (WGS) entry which is preliminary data.</text>
</comment>
<name>A0A419UWL7_9BACL</name>
<dbReference type="SUPFAM" id="SSF52402">
    <property type="entry name" value="Adenine nucleotide alpha hydrolases-like"/>
    <property type="match status" value="1"/>
</dbReference>
<keyword evidence="4" id="KW-1185">Reference proteome</keyword>
<evidence type="ECO:0000313" key="4">
    <source>
        <dbReference type="Proteomes" id="UP000285120"/>
    </source>
</evidence>
<dbReference type="PRINTS" id="PR01438">
    <property type="entry name" value="UNVRSLSTRESS"/>
</dbReference>
<reference evidence="3 4" key="1">
    <citation type="submission" date="2018-09" db="EMBL/GenBank/DDBJ databases">
        <title>Genomic Encyclopedia of Archaeal and Bacterial Type Strains, Phase II (KMG-II): from individual species to whole genera.</title>
        <authorList>
            <person name="Goeker M."/>
        </authorList>
    </citation>
    <scope>NUCLEOTIDE SEQUENCE [LARGE SCALE GENOMIC DNA]</scope>
    <source>
        <strain evidence="3 4">DSM 17008</strain>
    </source>
</reference>
<dbReference type="PANTHER" id="PTHR46268:SF6">
    <property type="entry name" value="UNIVERSAL STRESS PROTEIN UP12"/>
    <property type="match status" value="1"/>
</dbReference>
<dbReference type="Pfam" id="PF00582">
    <property type="entry name" value="Usp"/>
    <property type="match status" value="1"/>
</dbReference>
<accession>A0A419UWL7</accession>
<dbReference type="EMBL" id="RAPK01000011">
    <property type="protein sequence ID" value="RKD69526.1"/>
    <property type="molecule type" value="Genomic_DNA"/>
</dbReference>
<dbReference type="Proteomes" id="UP000285120">
    <property type="component" value="Unassembled WGS sequence"/>
</dbReference>
<dbReference type="AlphaFoldDB" id="A0A419UWL7"/>
<dbReference type="InterPro" id="IPR006016">
    <property type="entry name" value="UspA"/>
</dbReference>
<evidence type="ECO:0000313" key="3">
    <source>
        <dbReference type="EMBL" id="RKD69526.1"/>
    </source>
</evidence>
<dbReference type="CDD" id="cd00293">
    <property type="entry name" value="USP-like"/>
    <property type="match status" value="1"/>
</dbReference>
<sequence length="156" mass="16750">MSAIYHTILAAVDGSEEGYYAFRKAVSLAGKEGAELIICTVVDERSYTGIEYSPAIFAGFEKYAKTLLAEYKTQAQEAGVKKVTTSLEFGSPRVKIPKSAAPKFNVDLIIAGAAGTGAVERLILGSVSEHIVRRASCDVLIVRKKKGYEEALAMTP</sequence>
<dbReference type="RefSeq" id="WP_120194091.1">
    <property type="nucleotide sequence ID" value="NZ_RAPK01000011.1"/>
</dbReference>
<evidence type="ECO:0000256" key="1">
    <source>
        <dbReference type="ARBA" id="ARBA00008791"/>
    </source>
</evidence>
<dbReference type="Gene3D" id="3.40.50.620">
    <property type="entry name" value="HUPs"/>
    <property type="match status" value="1"/>
</dbReference>
<comment type="similarity">
    <text evidence="1">Belongs to the universal stress protein A family.</text>
</comment>
<proteinExistence type="inferred from homology"/>
<dbReference type="PANTHER" id="PTHR46268">
    <property type="entry name" value="STRESS RESPONSE PROTEIN NHAX"/>
    <property type="match status" value="1"/>
</dbReference>
<organism evidence="3 4">
    <name type="scientific">Sinobaca qinghaiensis</name>
    <dbReference type="NCBI Taxonomy" id="342944"/>
    <lineage>
        <taxon>Bacteria</taxon>
        <taxon>Bacillati</taxon>
        <taxon>Bacillota</taxon>
        <taxon>Bacilli</taxon>
        <taxon>Bacillales</taxon>
        <taxon>Sporolactobacillaceae</taxon>
        <taxon>Sinobaca</taxon>
    </lineage>
</organism>